<dbReference type="EnsemblPlants" id="TraesCS6A02G368300.1">
    <property type="protein sequence ID" value="TraesCS6A02G368300.1"/>
    <property type="gene ID" value="TraesCS6A02G368300"/>
</dbReference>
<dbReference type="Gramene" id="TraesCS6A02G368300.1">
    <property type="protein sequence ID" value="TraesCS6A02G368300.1"/>
    <property type="gene ID" value="TraesCS6A02G368300"/>
</dbReference>
<feature type="region of interest" description="Disordered" evidence="1">
    <location>
        <begin position="239"/>
        <end position="266"/>
    </location>
</feature>
<proteinExistence type="predicted"/>
<organism evidence="2">
    <name type="scientific">Triticum aestivum</name>
    <name type="common">Wheat</name>
    <dbReference type="NCBI Taxonomy" id="4565"/>
    <lineage>
        <taxon>Eukaryota</taxon>
        <taxon>Viridiplantae</taxon>
        <taxon>Streptophyta</taxon>
        <taxon>Embryophyta</taxon>
        <taxon>Tracheophyta</taxon>
        <taxon>Spermatophyta</taxon>
        <taxon>Magnoliopsida</taxon>
        <taxon>Liliopsida</taxon>
        <taxon>Poales</taxon>
        <taxon>Poaceae</taxon>
        <taxon>BOP clade</taxon>
        <taxon>Pooideae</taxon>
        <taxon>Triticodae</taxon>
        <taxon>Triticeae</taxon>
        <taxon>Triticinae</taxon>
        <taxon>Triticum</taxon>
    </lineage>
</organism>
<evidence type="ECO:0000313" key="2">
    <source>
        <dbReference type="EnsemblPlants" id="TraesCS6A02G368300.1"/>
    </source>
</evidence>
<reference evidence="2" key="2">
    <citation type="submission" date="2018-10" db="UniProtKB">
        <authorList>
            <consortium name="EnsemblPlants"/>
        </authorList>
    </citation>
    <scope>IDENTIFICATION</scope>
</reference>
<dbReference type="OrthoDB" id="1736962at2759"/>
<dbReference type="AlphaFoldDB" id="A0A3B6NVY5"/>
<name>A0A3B6NVY5_WHEAT</name>
<evidence type="ECO:0008006" key="4">
    <source>
        <dbReference type="Google" id="ProtNLM"/>
    </source>
</evidence>
<feature type="region of interest" description="Disordered" evidence="1">
    <location>
        <begin position="346"/>
        <end position="444"/>
    </location>
</feature>
<dbReference type="PANTHER" id="PTHR34835:SF50">
    <property type="entry name" value="AMINOTRANSFERASE-LIKE PLANT MOBILE DOMAIN-CONTAINING PROTEIN"/>
    <property type="match status" value="1"/>
</dbReference>
<dbReference type="Proteomes" id="UP000019116">
    <property type="component" value="Chromosome 6A"/>
</dbReference>
<evidence type="ECO:0000256" key="1">
    <source>
        <dbReference type="SAM" id="MobiDB-lite"/>
    </source>
</evidence>
<dbReference type="Gramene" id="TraesCS6A03G0937200.1">
    <property type="protein sequence ID" value="TraesCS6A03G0937200.1.CDS"/>
    <property type="gene ID" value="TraesCS6A03G0937200"/>
</dbReference>
<evidence type="ECO:0000313" key="3">
    <source>
        <dbReference type="Proteomes" id="UP000019116"/>
    </source>
</evidence>
<dbReference type="STRING" id="4565.A0A3B6NVY5"/>
<sequence>MMRKNLLEFMITTYDSSRKRFIIRPNTNGISVLNEDVHDIFGISNEGDDVSSMIATVQLDAKKIVPNRFLDKRTGLILIDELIKNIVNTQSYDDDFVRRAVLVFMGTVLAPQSTKFVPYRYYKMVEDVNAIKSYNWNDFTLGVCMDAIKESVEDLEKFKWPIGNLALLQYIYWEKVEPIGVDTFDPLSREYPLMLNWPETEGKKRDDYDNMHEGGTGNIENCVSEEYRRAKVAREGTVLKEEMKKPKRKRGGRSRKPSTSAVSSNTTCSMDRVMTYIKLFHKEMVMERLNTEGVVYKPNKRDNNDEFDNVGEGAGGQYKSSKYWPDIDSTTDVKVRTSFTGINDTSVPVDDTGAPATTPGKGEATDPFIIDDNGNSPSSASTVRTKDFPSMSRTPQNANISGESMDAFSPTKSEDTFESFPVESNIGNGEGSQENDGKRKRKKSKYCQSPYDILITRKKHVKKNLFASSPHSILANSFNMTPDHIEAARVFVETLASTKKHAHRTVVDMPPPDGDICTPAMLNDVLTFKWLHGAAYFPMHVNDNYWITIVMHTVKEEFQVLDSNSKGAISQRIRNMIATLRAEISKDIMEANSILESKKFLDVSSWPINEYKMPRQNDG</sequence>
<feature type="compositionally biased region" description="Basic residues" evidence="1">
    <location>
        <begin position="245"/>
        <end position="256"/>
    </location>
</feature>
<reference evidence="2" key="1">
    <citation type="submission" date="2018-08" db="EMBL/GenBank/DDBJ databases">
        <authorList>
            <person name="Rossello M."/>
        </authorList>
    </citation>
    <scope>NUCLEOTIDE SEQUENCE [LARGE SCALE GENOMIC DNA]</scope>
    <source>
        <strain evidence="2">cv. Chinese Spring</strain>
    </source>
</reference>
<accession>A0A3B6NVY5</accession>
<dbReference type="PANTHER" id="PTHR34835">
    <property type="entry name" value="OS07G0283600 PROTEIN-RELATED"/>
    <property type="match status" value="1"/>
</dbReference>
<keyword evidence="3" id="KW-1185">Reference proteome</keyword>
<dbReference type="OMA" id="YWITIVM"/>
<protein>
    <recommendedName>
        <fullName evidence="4">Ubiquitin-like protease family profile domain-containing protein</fullName>
    </recommendedName>
</protein>
<feature type="compositionally biased region" description="Polar residues" evidence="1">
    <location>
        <begin position="373"/>
        <end position="383"/>
    </location>
</feature>
<feature type="compositionally biased region" description="Polar residues" evidence="1">
    <location>
        <begin position="391"/>
        <end position="402"/>
    </location>
</feature>
<feature type="compositionally biased region" description="Polar residues" evidence="1">
    <location>
        <begin position="425"/>
        <end position="434"/>
    </location>
</feature>